<proteinExistence type="predicted"/>
<name>A0A1Q2KWU1_9BACL</name>
<reference evidence="1 2" key="1">
    <citation type="submission" date="2017-02" db="EMBL/GenBank/DDBJ databases">
        <title>The complete genomic sequence of a novel cold adapted crude oil-degrading bacterium Planococcus qaidamina Y42.</title>
        <authorList>
            <person name="Yang R."/>
        </authorList>
    </citation>
    <scope>NUCLEOTIDE SEQUENCE [LARGE SCALE GENOMIC DNA]</scope>
    <source>
        <strain evidence="1 2">Y42</strain>
    </source>
</reference>
<evidence type="ECO:0008006" key="3">
    <source>
        <dbReference type="Google" id="ProtNLM"/>
    </source>
</evidence>
<accession>A0A1Q2KWU1</accession>
<dbReference type="EMBL" id="CP019640">
    <property type="protein sequence ID" value="AQQ52596.1"/>
    <property type="molecule type" value="Genomic_DNA"/>
</dbReference>
<dbReference type="PROSITE" id="PS51257">
    <property type="entry name" value="PROKAR_LIPOPROTEIN"/>
    <property type="match status" value="1"/>
</dbReference>
<gene>
    <name evidence="1" type="ORF">B0X71_05460</name>
</gene>
<dbReference type="RefSeq" id="WP_077588480.1">
    <property type="nucleotide sequence ID" value="NZ_CP019640.1"/>
</dbReference>
<dbReference type="KEGG" id="pmar:B0X71_05460"/>
<evidence type="ECO:0000313" key="2">
    <source>
        <dbReference type="Proteomes" id="UP000188184"/>
    </source>
</evidence>
<organism evidence="1 2">
    <name type="scientific">Planococcus lenghuensis</name>
    <dbReference type="NCBI Taxonomy" id="2213202"/>
    <lineage>
        <taxon>Bacteria</taxon>
        <taxon>Bacillati</taxon>
        <taxon>Bacillota</taxon>
        <taxon>Bacilli</taxon>
        <taxon>Bacillales</taxon>
        <taxon>Caryophanaceae</taxon>
        <taxon>Planococcus</taxon>
    </lineage>
</organism>
<dbReference type="Proteomes" id="UP000188184">
    <property type="component" value="Chromosome"/>
</dbReference>
<dbReference type="OrthoDB" id="2436339at2"/>
<keyword evidence="2" id="KW-1185">Reference proteome</keyword>
<evidence type="ECO:0000313" key="1">
    <source>
        <dbReference type="EMBL" id="AQQ52596.1"/>
    </source>
</evidence>
<sequence>MGKNILLIALLGMLLAGCEETGETEAAVEVEMKSMEEQQKQLETFTYEDYRMVFDEAAARAEELATEDDLLNKWILRVLADDELLYASDFSDEEAIRFARQEMVENEAWKRYAQEEYGVSITETEVDEFITKGPIASLDPDSDLAYDESYMAMQKAIADSLGLTQEELEYEFQRDLYERAVIWEKLEPELTEKYGESADVRAEYNEEVNAYMNS</sequence>
<protein>
    <recommendedName>
        <fullName evidence="3">SurA-like protein</fullName>
    </recommendedName>
</protein>
<dbReference type="AlphaFoldDB" id="A0A1Q2KWU1"/>